<dbReference type="SUPFAM" id="SSF51197">
    <property type="entry name" value="Clavaminate synthase-like"/>
    <property type="match status" value="1"/>
</dbReference>
<dbReference type="InterPro" id="IPR037151">
    <property type="entry name" value="AlkB-like_sf"/>
</dbReference>
<feature type="domain" description="Fe2OG dioxygenase" evidence="1">
    <location>
        <begin position="113"/>
        <end position="212"/>
    </location>
</feature>
<dbReference type="Pfam" id="PF13532">
    <property type="entry name" value="2OG-FeII_Oxy_2"/>
    <property type="match status" value="1"/>
</dbReference>
<protein>
    <recommendedName>
        <fullName evidence="1">Fe2OG dioxygenase domain-containing protein</fullName>
    </recommendedName>
</protein>
<comment type="caution">
    <text evidence="2">The sequence shown here is derived from an EMBL/GenBank/DDBJ whole genome shotgun (WGS) entry which is preliminary data.</text>
</comment>
<dbReference type="PROSITE" id="PS51471">
    <property type="entry name" value="FE2OG_OXY"/>
    <property type="match status" value="1"/>
</dbReference>
<gene>
    <name evidence="2" type="ORF">INT45_003724</name>
</gene>
<reference evidence="2 3" key="1">
    <citation type="submission" date="2020-12" db="EMBL/GenBank/DDBJ databases">
        <title>Metabolic potential, ecology and presence of endohyphal bacteria is reflected in genomic diversity of Mucoromycotina.</title>
        <authorList>
            <person name="Muszewska A."/>
            <person name="Okrasinska A."/>
            <person name="Steczkiewicz K."/>
            <person name="Drgas O."/>
            <person name="Orlowska M."/>
            <person name="Perlinska-Lenart U."/>
            <person name="Aleksandrzak-Piekarczyk T."/>
            <person name="Szatraj K."/>
            <person name="Zielenkiewicz U."/>
            <person name="Pilsyk S."/>
            <person name="Malc E."/>
            <person name="Mieczkowski P."/>
            <person name="Kruszewska J.S."/>
            <person name="Biernat P."/>
            <person name="Pawlowska J."/>
        </authorList>
    </citation>
    <scope>NUCLEOTIDE SEQUENCE [LARGE SCALE GENOMIC DNA]</scope>
    <source>
        <strain evidence="2 3">CBS 142.35</strain>
    </source>
</reference>
<organism evidence="2 3">
    <name type="scientific">Circinella minor</name>
    <dbReference type="NCBI Taxonomy" id="1195481"/>
    <lineage>
        <taxon>Eukaryota</taxon>
        <taxon>Fungi</taxon>
        <taxon>Fungi incertae sedis</taxon>
        <taxon>Mucoromycota</taxon>
        <taxon>Mucoromycotina</taxon>
        <taxon>Mucoromycetes</taxon>
        <taxon>Mucorales</taxon>
        <taxon>Lichtheimiaceae</taxon>
        <taxon>Circinella</taxon>
    </lineage>
</organism>
<accession>A0A8H7S8B0</accession>
<dbReference type="PANTHER" id="PTHR21052:SF0">
    <property type="entry name" value="ALPHA-KETOGLUTARATE-DEPENDENT DIOXYGENASE ALKB HOMOLOG 7, MITOCHONDRIAL"/>
    <property type="match status" value="1"/>
</dbReference>
<dbReference type="PANTHER" id="PTHR21052">
    <property type="entry name" value="SPERMATOGENESIS ASSOCIATED 11-RELATED"/>
    <property type="match status" value="1"/>
</dbReference>
<dbReference type="EMBL" id="JAEPRB010000040">
    <property type="protein sequence ID" value="KAG2224584.1"/>
    <property type="molecule type" value="Genomic_DNA"/>
</dbReference>
<dbReference type="AlphaFoldDB" id="A0A8H7S8B0"/>
<sequence>MGNDYNNQDNIDWNELFGSDDSSDEYDNDNSNTKLNIKTWSLIPGLVLAKEAISHEAQMKLLQAITDNRYFHDDIDQAICFGTLPKHFSWLETWAKTKGSELFPSVITSRRPLFDQAFINLYPKGKGIKSHVDLLRFDDGILSISLLSSCVMMMKKDNQKIPVVLRPGDVLALSGEARYQWEHGIEEKTSDQVDGEWIERGTRVSITLRKMVQTLNFE</sequence>
<dbReference type="GO" id="GO:0006974">
    <property type="term" value="P:DNA damage response"/>
    <property type="evidence" value="ECO:0007669"/>
    <property type="project" value="InterPro"/>
</dbReference>
<dbReference type="GO" id="GO:0005759">
    <property type="term" value="C:mitochondrial matrix"/>
    <property type="evidence" value="ECO:0007669"/>
    <property type="project" value="TreeGrafter"/>
</dbReference>
<evidence type="ECO:0000259" key="1">
    <source>
        <dbReference type="PROSITE" id="PS51471"/>
    </source>
</evidence>
<dbReference type="OrthoDB" id="412814at2759"/>
<dbReference type="Gene3D" id="2.60.120.590">
    <property type="entry name" value="Alpha-ketoglutarate-dependent dioxygenase AlkB-like"/>
    <property type="match status" value="1"/>
</dbReference>
<dbReference type="InterPro" id="IPR005123">
    <property type="entry name" value="Oxoglu/Fe-dep_dioxygenase_dom"/>
</dbReference>
<dbReference type="Proteomes" id="UP000646827">
    <property type="component" value="Unassembled WGS sequence"/>
</dbReference>
<evidence type="ECO:0000313" key="2">
    <source>
        <dbReference type="EMBL" id="KAG2224584.1"/>
    </source>
</evidence>
<evidence type="ECO:0000313" key="3">
    <source>
        <dbReference type="Proteomes" id="UP000646827"/>
    </source>
</evidence>
<dbReference type="InterPro" id="IPR027450">
    <property type="entry name" value="AlkB-like"/>
</dbReference>
<dbReference type="InterPro" id="IPR032870">
    <property type="entry name" value="ALKBH7-like"/>
</dbReference>
<dbReference type="GO" id="GO:0006631">
    <property type="term" value="P:fatty acid metabolic process"/>
    <property type="evidence" value="ECO:0007669"/>
    <property type="project" value="TreeGrafter"/>
</dbReference>
<name>A0A8H7S8B0_9FUNG</name>
<proteinExistence type="predicted"/>
<keyword evidence="3" id="KW-1185">Reference proteome</keyword>